<protein>
    <submittedName>
        <fullName evidence="3">Coagulation factor 5/8 type domain-containing protein</fullName>
    </submittedName>
</protein>
<dbReference type="InterPro" id="IPR012341">
    <property type="entry name" value="6hp_glycosidase-like_sf"/>
</dbReference>
<gene>
    <name evidence="3" type="ORF">CEE60_15730</name>
</gene>
<dbReference type="InterPro" id="IPR008979">
    <property type="entry name" value="Galactose-bd-like_sf"/>
</dbReference>
<evidence type="ECO:0000313" key="4">
    <source>
        <dbReference type="Proteomes" id="UP000198157"/>
    </source>
</evidence>
<feature type="domain" description="F5/8 type C" evidence="2">
    <location>
        <begin position="178"/>
        <end position="295"/>
    </location>
</feature>
<organism evidence="3 4">
    <name type="scientific">Stenotrophomonas maltophilia</name>
    <name type="common">Pseudomonas maltophilia</name>
    <name type="synonym">Xanthomonas maltophilia</name>
    <dbReference type="NCBI Taxonomy" id="40324"/>
    <lineage>
        <taxon>Bacteria</taxon>
        <taxon>Pseudomonadati</taxon>
        <taxon>Pseudomonadota</taxon>
        <taxon>Gammaproteobacteria</taxon>
        <taxon>Lysobacterales</taxon>
        <taxon>Lysobacteraceae</taxon>
        <taxon>Stenotrophomonas</taxon>
        <taxon>Stenotrophomonas maltophilia group</taxon>
    </lineage>
</organism>
<keyword evidence="1" id="KW-0732">Signal</keyword>
<dbReference type="GO" id="GO:0005975">
    <property type="term" value="P:carbohydrate metabolic process"/>
    <property type="evidence" value="ECO:0007669"/>
    <property type="project" value="InterPro"/>
</dbReference>
<dbReference type="SUPFAM" id="SSF48208">
    <property type="entry name" value="Six-hairpin glycosidases"/>
    <property type="match status" value="1"/>
</dbReference>
<dbReference type="OrthoDB" id="9763537at2"/>
<evidence type="ECO:0000256" key="1">
    <source>
        <dbReference type="SAM" id="SignalP"/>
    </source>
</evidence>
<proteinExistence type="predicted"/>
<dbReference type="Proteomes" id="UP000198157">
    <property type="component" value="Unassembled WGS sequence"/>
</dbReference>
<dbReference type="PROSITE" id="PS50022">
    <property type="entry name" value="FA58C_3"/>
    <property type="match status" value="1"/>
</dbReference>
<evidence type="ECO:0000313" key="3">
    <source>
        <dbReference type="EMBL" id="OWQ51168.1"/>
    </source>
</evidence>
<accession>A0A246HJG1</accession>
<dbReference type="Gene3D" id="1.50.10.10">
    <property type="match status" value="1"/>
</dbReference>
<evidence type="ECO:0000259" key="2">
    <source>
        <dbReference type="PROSITE" id="PS50022"/>
    </source>
</evidence>
<dbReference type="SUPFAM" id="SSF49785">
    <property type="entry name" value="Galactose-binding domain-like"/>
    <property type="match status" value="2"/>
</dbReference>
<dbReference type="AlphaFoldDB" id="A0A246HJG1"/>
<dbReference type="Gene3D" id="2.60.120.260">
    <property type="entry name" value="Galactose-binding domain-like"/>
    <property type="match status" value="2"/>
</dbReference>
<dbReference type="Pfam" id="PF00754">
    <property type="entry name" value="F5_F8_type_C"/>
    <property type="match status" value="1"/>
</dbReference>
<dbReference type="InterPro" id="IPR008928">
    <property type="entry name" value="6-hairpin_glycosidase_sf"/>
</dbReference>
<comment type="caution">
    <text evidence="3">The sequence shown here is derived from an EMBL/GenBank/DDBJ whole genome shotgun (WGS) entry which is preliminary data.</text>
</comment>
<feature type="chain" id="PRO_5012037940" evidence="1">
    <location>
        <begin position="21"/>
        <end position="1060"/>
    </location>
</feature>
<feature type="signal peptide" evidence="1">
    <location>
        <begin position="1"/>
        <end position="20"/>
    </location>
</feature>
<sequence>MKHAVVAVGLGLVWSLAASAAPPATPALPAPKVLDSFDDMTPWKLVVSDQVSGSLRSVAGNGGGRALCLDYDFHNVSGYVGIRRELGIQYPENYQFGFQLRGDSPANDLQFKLIDASGDNVWWVNRPGYAFPKAWTQVQYRKRQIDKAWGPEKDPTLKRSAAMEFTIYSKVGGKGTVCFDRLTLQGLPPADTSSLSPSVIADTATALQNRIVDGKPDTVWISGGVAEQTITLDLHKVREFGGAVIEWLPGLEATRYEVRSSADGRSWDTRREVTAGGGGRDWLALPDTEARYLRFDLKGGPSWRYGIRDITLKPLEFADTPNDFVRSVGADLPRGSVPRGFTGEQPYWTLLGLDGGREQALIGEDGALEVAKSSFSVEPFVLVDNKLLSWADVKTSQSLQDDYLPIANVGWTHDKAGLQVTGFVQGTPDNAQLVGRYTLRNPDKVAHEYTLALAVRPWQVNPPTQFLNTVGGVSRIDNLSVDPTHVDVNGKPRLYPAQAPDAAFATAFDSKLDVVHLASGKLPGTTEVKDGTGLASGALLYRWKLEPGQSREVAIVLPQTGTWAMPKAFDAAKAQQQVASMWRTKLDQVTLQVPAAGKPLADTLRTALAHMLISRIGPSLQPGTRSYSRSWIRDGAMISEGLLRMGRSDAVRQYVNWYAPYQFDNGKVPCCVDARGSDPVPENDSHGELIFNIAEYWRYTGDTTFLEVMWPHVQGAYQYMEQLRLSERTEENRARNPAFYGMMPVSISHEGYSAKPMHSYWDNFWALRGYKDAAIIAGTLGKAEAMQISESRDQFRDDLQASLLAATAQHRIDYLPGSAELGDFDATSTTIALAPAGEQGRLPQPYLNNTFERYWSEFEARRDGKREWKDYTPYEWRNVAAFVRLGWRDRAWQATEFFFKDRAPQPWNQWAEVVSRTPRKPFFLGDLPHAWVASDFVRSALDMFAYSRDIDDSLVLAAGVPSRWLEGKGVGVQGLRTPNGQLNYALVRNDKQLTLTVSAGLIPPAGGVVLPWPYSGEPGATTVNGEPAEWVGGELRVVQVPAKVEIEIPASVRRAERKAP</sequence>
<dbReference type="InterPro" id="IPR000421">
    <property type="entry name" value="FA58C"/>
</dbReference>
<reference evidence="3 4" key="1">
    <citation type="submission" date="2017-06" db="EMBL/GenBank/DDBJ databases">
        <authorList>
            <person name="Kim H.J."/>
            <person name="Triplett B.A."/>
        </authorList>
    </citation>
    <scope>NUCLEOTIDE SEQUENCE [LARGE SCALE GENOMIC DNA]</scope>
    <source>
        <strain evidence="3 4">13146</strain>
    </source>
</reference>
<dbReference type="EMBL" id="NIVS01000043">
    <property type="protein sequence ID" value="OWQ51168.1"/>
    <property type="molecule type" value="Genomic_DNA"/>
</dbReference>
<name>A0A246HJG1_STEMA</name>